<dbReference type="InterPro" id="IPR019801">
    <property type="entry name" value="Glyco_hydro_35_CS"/>
</dbReference>
<evidence type="ECO:0000313" key="14">
    <source>
        <dbReference type="Proteomes" id="UP000315783"/>
    </source>
</evidence>
<feature type="compositionally biased region" description="Basic and acidic residues" evidence="10">
    <location>
        <begin position="684"/>
        <end position="693"/>
    </location>
</feature>
<comment type="catalytic activity">
    <reaction evidence="1 8">
        <text>Hydrolysis of terminal non-reducing beta-D-galactose residues in beta-D-galactosides.</text>
        <dbReference type="EC" id="3.2.1.23"/>
    </reaction>
</comment>
<dbReference type="AlphaFoldDB" id="A0A545UVC2"/>
<keyword evidence="4 11" id="KW-0732">Signal</keyword>
<dbReference type="OrthoDB" id="1657402at2759"/>
<evidence type="ECO:0000256" key="5">
    <source>
        <dbReference type="ARBA" id="ARBA00022801"/>
    </source>
</evidence>
<reference evidence="13 14" key="1">
    <citation type="journal article" date="2019" name="Appl. Microbiol. Biotechnol.">
        <title>Genome sequence of Isaria javanica and comparative genome analysis insights into family S53 peptidase evolution in fungal entomopathogens.</title>
        <authorList>
            <person name="Lin R."/>
            <person name="Zhang X."/>
            <person name="Xin B."/>
            <person name="Zou M."/>
            <person name="Gao Y."/>
            <person name="Qin F."/>
            <person name="Hu Q."/>
            <person name="Xie B."/>
            <person name="Cheng X."/>
        </authorList>
    </citation>
    <scope>NUCLEOTIDE SEQUENCE [LARGE SCALE GENOMIC DNA]</scope>
    <source>
        <strain evidence="13 14">IJ1G</strain>
    </source>
</reference>
<dbReference type="SUPFAM" id="SSF51011">
    <property type="entry name" value="Glycosyl hydrolase domain"/>
    <property type="match status" value="1"/>
</dbReference>
<dbReference type="Gene3D" id="2.60.390.10">
    <property type="entry name" value="Beta-galactosidase, domain 3"/>
    <property type="match status" value="1"/>
</dbReference>
<keyword evidence="5 8" id="KW-0378">Hydrolase</keyword>
<evidence type="ECO:0000256" key="9">
    <source>
        <dbReference type="RuleBase" id="RU003679"/>
    </source>
</evidence>
<comment type="similarity">
    <text evidence="2 9">Belongs to the glycosyl hydrolase 35 family.</text>
</comment>
<dbReference type="Pfam" id="PF13364">
    <property type="entry name" value="BetaGal_ABD2"/>
    <property type="match status" value="2"/>
</dbReference>
<feature type="domain" description="Beta-galactosidase" evidence="12">
    <location>
        <begin position="392"/>
        <end position="568"/>
    </location>
</feature>
<dbReference type="FunFam" id="2.60.120.260:FF:000065">
    <property type="entry name" value="Beta-galactosidase A"/>
    <property type="match status" value="1"/>
</dbReference>
<dbReference type="PROSITE" id="PS01182">
    <property type="entry name" value="GLYCOSYL_HYDROL_F35"/>
    <property type="match status" value="1"/>
</dbReference>
<evidence type="ECO:0000256" key="10">
    <source>
        <dbReference type="SAM" id="MobiDB-lite"/>
    </source>
</evidence>
<dbReference type="Pfam" id="PF10435">
    <property type="entry name" value="BetaGal_dom2"/>
    <property type="match status" value="1"/>
</dbReference>
<sequence length="1020" mass="111099">MKLPLALLAALAAPIAQGLVLGRHNQAYNIIHEPDKRDLLQDLITWDDKSLFIRGERALMFSGEFHPFRLPVPSLYLDVFQKIKAMGFNMVSFYVDWALLEGKPGEFRADGIFSLEPFFEAATQAGVYLLARPGPYINAEVSGGGYPGWLQRIKGILRTDAPDYLKATDNYMANIGAIIAKAQITNGGPVILFQPENEYSGASVSPFPNKKYMQYVIDQARKAGIVVPLIDNDSYPGGTGAPGTGEGEVDIYGFDSYPLGFDCGNPDVWPAGNLPTDLHKTHMRLSPSTPFSIVEFQGGSYDPFGGYGFDQCYKLVNHEFSRVFDKNNLAAGVNIFNIYMIFGGTNWGNLGHPNGYTSYDYGASIREDRYIDREKYSEMKLEAQFMRVSPSILEAVPGDVTPGVYSDNKGIAITPMLSNKTGNYFVVRHADYQSRDSALYTLKLPTSQGTVAIPQIGGKLTLSGRDSKFHVTDYSMGDHTLLYSTAEIMTWQKFDNQTLVIMYGGPGELHEFALKNAIDVDNVHGSSVAHEQRNSSVIVQFTPTSERQVIRLGGLTVFMLDRNSAYNYWVPVLPRDSSAYGSSVMNPDTIIVNGGYLVRSASIDGTTVSIQADFNQTTSVEIIGAPESASKLSINGNATPFKTTSDGTWLSTPDVDLPTIKLPDLQSLDWHAIDSLPEIQPGYDDSRWTKADHTTTTNPRGTPLKTPVSLYGSDYGFNTGTMLFRGVFTASGDEDQLVLTTSGGTAYAASAWIGRTFIGSFDGNKDWDTVVVTHAVPRLRAGSRHVLTVVVDSLGLNENLTPGNDDMKAPRGILDYKLQSSSAAAASNSSSSSSSSPATPISDWKIAGNLGGEDYKDKFRGPLNEGGLFFERNGYHQPSPPLDLFAKASPFAGASEAGITYYTAKFDLDLAADRYDIPLAFAFDNSSTAAAPAYRALLYVNGFQYGKYISNIGPQTEFPVPEGILNYNGENWLGISIWALDGDGAKIPGLSLVSRAPVLTSRNKVKLVDGPAYSKRDDAF</sequence>
<dbReference type="InterPro" id="IPR036833">
    <property type="entry name" value="BetaGal_dom3_sf"/>
</dbReference>
<dbReference type="InterPro" id="IPR025972">
    <property type="entry name" value="BetaGal_dom3"/>
</dbReference>
<dbReference type="SUPFAM" id="SSF51445">
    <property type="entry name" value="(Trans)glycosidases"/>
    <property type="match status" value="1"/>
</dbReference>
<dbReference type="InterPro" id="IPR017853">
    <property type="entry name" value="GH"/>
</dbReference>
<dbReference type="EC" id="3.2.1.23" evidence="3 8"/>
<evidence type="ECO:0000256" key="4">
    <source>
        <dbReference type="ARBA" id="ARBA00022729"/>
    </source>
</evidence>
<dbReference type="STRING" id="43265.A0A545UVC2"/>
<evidence type="ECO:0000256" key="3">
    <source>
        <dbReference type="ARBA" id="ARBA00012756"/>
    </source>
</evidence>
<evidence type="ECO:0000256" key="1">
    <source>
        <dbReference type="ARBA" id="ARBA00001412"/>
    </source>
</evidence>
<dbReference type="InterPro" id="IPR008979">
    <property type="entry name" value="Galactose-bd-like_sf"/>
</dbReference>
<dbReference type="InterPro" id="IPR037110">
    <property type="entry name" value="Betagal_dom2_sf"/>
</dbReference>
<evidence type="ECO:0000259" key="12">
    <source>
        <dbReference type="SMART" id="SM01029"/>
    </source>
</evidence>
<keyword evidence="7 8" id="KW-0326">Glycosidase</keyword>
<dbReference type="InterPro" id="IPR001944">
    <property type="entry name" value="Glycoside_Hdrlase_35"/>
</dbReference>
<dbReference type="EMBL" id="SPUK01000012">
    <property type="protein sequence ID" value="TQV93411.1"/>
    <property type="molecule type" value="Genomic_DNA"/>
</dbReference>
<evidence type="ECO:0000256" key="6">
    <source>
        <dbReference type="ARBA" id="ARBA00023180"/>
    </source>
</evidence>
<protein>
    <recommendedName>
        <fullName evidence="3 8">Beta-galactosidase</fullName>
        <ecNumber evidence="3 8">3.2.1.23</ecNumber>
    </recommendedName>
</protein>
<dbReference type="SUPFAM" id="SSF49785">
    <property type="entry name" value="Galactose-binding domain-like"/>
    <property type="match status" value="2"/>
</dbReference>
<evidence type="ECO:0000256" key="8">
    <source>
        <dbReference type="RuleBase" id="RU000675"/>
    </source>
</evidence>
<dbReference type="Gene3D" id="3.20.20.80">
    <property type="entry name" value="Glycosidases"/>
    <property type="match status" value="1"/>
</dbReference>
<dbReference type="GO" id="GO:0004565">
    <property type="term" value="F:beta-galactosidase activity"/>
    <property type="evidence" value="ECO:0007669"/>
    <property type="project" value="UniProtKB-EC"/>
</dbReference>
<dbReference type="InterPro" id="IPR025300">
    <property type="entry name" value="BetaGal_jelly_roll_dom"/>
</dbReference>
<dbReference type="SMART" id="SM01029">
    <property type="entry name" value="BetaGal_dom2"/>
    <property type="match status" value="1"/>
</dbReference>
<dbReference type="PANTHER" id="PTHR23421">
    <property type="entry name" value="BETA-GALACTOSIDASE RELATED"/>
    <property type="match status" value="1"/>
</dbReference>
<feature type="region of interest" description="Disordered" evidence="10">
    <location>
        <begin position="684"/>
        <end position="705"/>
    </location>
</feature>
<evidence type="ECO:0000256" key="2">
    <source>
        <dbReference type="ARBA" id="ARBA00009809"/>
    </source>
</evidence>
<evidence type="ECO:0000256" key="7">
    <source>
        <dbReference type="ARBA" id="ARBA00023295"/>
    </source>
</evidence>
<dbReference type="Pfam" id="PF13363">
    <property type="entry name" value="BetaGal_dom3"/>
    <property type="match status" value="1"/>
</dbReference>
<feature type="chain" id="PRO_5021999791" description="Beta-galactosidase" evidence="11">
    <location>
        <begin position="19"/>
        <end position="1020"/>
    </location>
</feature>
<evidence type="ECO:0000313" key="13">
    <source>
        <dbReference type="EMBL" id="TQV93411.1"/>
    </source>
</evidence>
<dbReference type="InterPro" id="IPR018954">
    <property type="entry name" value="Betagal_dom2"/>
</dbReference>
<dbReference type="InterPro" id="IPR031330">
    <property type="entry name" value="Gly_Hdrlase_35_cat"/>
</dbReference>
<dbReference type="Gene3D" id="2.102.20.10">
    <property type="entry name" value="Beta-galactosidase, domain 2"/>
    <property type="match status" value="1"/>
</dbReference>
<dbReference type="Pfam" id="PF01301">
    <property type="entry name" value="Glyco_hydro_35"/>
    <property type="match status" value="1"/>
</dbReference>
<dbReference type="SUPFAM" id="SSF117100">
    <property type="entry name" value="Beta-galactosidase LacA, domain 3"/>
    <property type="match status" value="1"/>
</dbReference>
<proteinExistence type="inferred from homology"/>
<dbReference type="GO" id="GO:0005975">
    <property type="term" value="P:carbohydrate metabolic process"/>
    <property type="evidence" value="ECO:0007669"/>
    <property type="project" value="InterPro"/>
</dbReference>
<dbReference type="Gene3D" id="2.60.120.260">
    <property type="entry name" value="Galactose-binding domain-like"/>
    <property type="match status" value="2"/>
</dbReference>
<dbReference type="FunFam" id="2.102.20.10:FF:000001">
    <property type="entry name" value="Beta-galactosidase A"/>
    <property type="match status" value="1"/>
</dbReference>
<dbReference type="PRINTS" id="PR00742">
    <property type="entry name" value="GLHYDRLASE35"/>
</dbReference>
<organism evidence="13 14">
    <name type="scientific">Cordyceps javanica</name>
    <dbReference type="NCBI Taxonomy" id="43265"/>
    <lineage>
        <taxon>Eukaryota</taxon>
        <taxon>Fungi</taxon>
        <taxon>Dikarya</taxon>
        <taxon>Ascomycota</taxon>
        <taxon>Pezizomycotina</taxon>
        <taxon>Sordariomycetes</taxon>
        <taxon>Hypocreomycetidae</taxon>
        <taxon>Hypocreales</taxon>
        <taxon>Cordycipitaceae</taxon>
        <taxon>Cordyceps</taxon>
    </lineage>
</organism>
<feature type="signal peptide" evidence="11">
    <location>
        <begin position="1"/>
        <end position="18"/>
    </location>
</feature>
<keyword evidence="14" id="KW-1185">Reference proteome</keyword>
<accession>A0A545UVC2</accession>
<keyword evidence="6" id="KW-0325">Glycoprotein</keyword>
<dbReference type="FunFam" id="3.20.20.80:FF:000040">
    <property type="entry name" value="Beta-galactosidase A"/>
    <property type="match status" value="1"/>
</dbReference>
<evidence type="ECO:0000256" key="11">
    <source>
        <dbReference type="SAM" id="SignalP"/>
    </source>
</evidence>
<name>A0A545UVC2_9HYPO</name>
<comment type="caution">
    <text evidence="13">The sequence shown here is derived from an EMBL/GenBank/DDBJ whole genome shotgun (WGS) entry which is preliminary data.</text>
</comment>
<dbReference type="Proteomes" id="UP000315783">
    <property type="component" value="Unassembled WGS sequence"/>
</dbReference>
<gene>
    <name evidence="13" type="ORF">IF1G_07989</name>
</gene>